<evidence type="ECO:0000256" key="1">
    <source>
        <dbReference type="ARBA" id="ARBA00004141"/>
    </source>
</evidence>
<proteinExistence type="inferred from homology"/>
<evidence type="ECO:0000256" key="6">
    <source>
        <dbReference type="SAM" id="Phobius"/>
    </source>
</evidence>
<protein>
    <submittedName>
        <fullName evidence="7">TspO and MBR related proteins</fullName>
    </submittedName>
</protein>
<dbReference type="EMBL" id="FNHE01000002">
    <property type="protein sequence ID" value="SDL83113.1"/>
    <property type="molecule type" value="Genomic_DNA"/>
</dbReference>
<feature type="transmembrane region" description="Helical" evidence="6">
    <location>
        <begin position="23"/>
        <end position="45"/>
    </location>
</feature>
<keyword evidence="4 6" id="KW-1133">Transmembrane helix</keyword>
<dbReference type="STRING" id="1137991.SAMN05660642_00946"/>
<dbReference type="CDD" id="cd15904">
    <property type="entry name" value="TSPO_MBR"/>
    <property type="match status" value="1"/>
</dbReference>
<dbReference type="Proteomes" id="UP000198680">
    <property type="component" value="Unassembled WGS sequence"/>
</dbReference>
<reference evidence="8" key="1">
    <citation type="submission" date="2016-10" db="EMBL/GenBank/DDBJ databases">
        <authorList>
            <person name="Varghese N."/>
            <person name="Submissions S."/>
        </authorList>
    </citation>
    <scope>NUCLEOTIDE SEQUENCE [LARGE SCALE GENOMIC DNA]</scope>
    <source>
        <strain evidence="8">DSM 45419</strain>
    </source>
</reference>
<comment type="similarity">
    <text evidence="2">Belongs to the TspO/BZRP family.</text>
</comment>
<dbReference type="InterPro" id="IPR004307">
    <property type="entry name" value="TspO_MBR"/>
</dbReference>
<evidence type="ECO:0000313" key="8">
    <source>
        <dbReference type="Proteomes" id="UP000198680"/>
    </source>
</evidence>
<evidence type="ECO:0000256" key="3">
    <source>
        <dbReference type="ARBA" id="ARBA00022692"/>
    </source>
</evidence>
<dbReference type="GO" id="GO:0016020">
    <property type="term" value="C:membrane"/>
    <property type="evidence" value="ECO:0007669"/>
    <property type="project" value="UniProtKB-SubCell"/>
</dbReference>
<keyword evidence="8" id="KW-1185">Reference proteome</keyword>
<sequence>MVGNASIGRDSLRWFQDLRRPALQLPMAAFYAVGGAYYLLMGVVVHRSVTRGDRRSYRLAMAVLAANELWNATFFGRRSTRNGFLGLLAFLCPLGLLQISIIEDRRSSLTLGAYTAYVIGYDLPWTYRLWRLNPAPAERSAPSRPMPGCTSRWTVGVLVPLLCRGTWGPGTAVTVIGALDPGTRRRRPRG</sequence>
<evidence type="ECO:0000256" key="5">
    <source>
        <dbReference type="ARBA" id="ARBA00023136"/>
    </source>
</evidence>
<name>A0A1G9N9N8_9ACTN</name>
<organism evidence="7 8">
    <name type="scientific">Geodermatophilus siccatus</name>
    <dbReference type="NCBI Taxonomy" id="1137991"/>
    <lineage>
        <taxon>Bacteria</taxon>
        <taxon>Bacillati</taxon>
        <taxon>Actinomycetota</taxon>
        <taxon>Actinomycetes</taxon>
        <taxon>Geodermatophilales</taxon>
        <taxon>Geodermatophilaceae</taxon>
        <taxon>Geodermatophilus</taxon>
    </lineage>
</organism>
<evidence type="ECO:0000256" key="4">
    <source>
        <dbReference type="ARBA" id="ARBA00022989"/>
    </source>
</evidence>
<keyword evidence="3 6" id="KW-0812">Transmembrane</keyword>
<feature type="transmembrane region" description="Helical" evidence="6">
    <location>
        <begin position="83"/>
        <end position="102"/>
    </location>
</feature>
<gene>
    <name evidence="7" type="ORF">SAMN05660642_00946</name>
</gene>
<keyword evidence="5 6" id="KW-0472">Membrane</keyword>
<dbReference type="AlphaFoldDB" id="A0A1G9N9N8"/>
<evidence type="ECO:0000313" key="7">
    <source>
        <dbReference type="EMBL" id="SDL83113.1"/>
    </source>
</evidence>
<dbReference type="Pfam" id="PF03073">
    <property type="entry name" value="TspO_MBR"/>
    <property type="match status" value="1"/>
</dbReference>
<comment type="subcellular location">
    <subcellularLocation>
        <location evidence="1">Membrane</location>
        <topology evidence="1">Multi-pass membrane protein</topology>
    </subcellularLocation>
</comment>
<accession>A0A1G9N9N8</accession>
<dbReference type="Gene3D" id="1.20.1260.100">
    <property type="entry name" value="TspO/MBR protein"/>
    <property type="match status" value="1"/>
</dbReference>
<evidence type="ECO:0000256" key="2">
    <source>
        <dbReference type="ARBA" id="ARBA00007524"/>
    </source>
</evidence>
<dbReference type="InterPro" id="IPR038330">
    <property type="entry name" value="TspO/MBR-related_sf"/>
</dbReference>